<feature type="transmembrane region" description="Helical" evidence="1">
    <location>
        <begin position="57"/>
        <end position="78"/>
    </location>
</feature>
<proteinExistence type="predicted"/>
<evidence type="ECO:0008006" key="4">
    <source>
        <dbReference type="Google" id="ProtNLM"/>
    </source>
</evidence>
<keyword evidence="1" id="KW-0472">Membrane</keyword>
<organism evidence="2 3">
    <name type="scientific">Halobacillus litoralis</name>
    <dbReference type="NCBI Taxonomy" id="45668"/>
    <lineage>
        <taxon>Bacteria</taxon>
        <taxon>Bacillati</taxon>
        <taxon>Bacillota</taxon>
        <taxon>Bacilli</taxon>
        <taxon>Bacillales</taxon>
        <taxon>Bacillaceae</taxon>
        <taxon>Halobacillus</taxon>
    </lineage>
</organism>
<dbReference type="AlphaFoldDB" id="A0A845FER1"/>
<evidence type="ECO:0000313" key="3">
    <source>
        <dbReference type="Proteomes" id="UP000450457"/>
    </source>
</evidence>
<sequence>MNTNICRYCFKKIQDRDQLVTASNWFRIRPYHYRCFELLEQDTRTIAGAWTPINGRVGLVTVFLMLVLSIVLLLTDLLGRIGDLVGFLALYPVLLRILSFFIFEMHLPKYVENKNRH</sequence>
<dbReference type="OrthoDB" id="2657646at2"/>
<keyword evidence="1" id="KW-1133">Transmembrane helix</keyword>
<dbReference type="GeneID" id="78008264"/>
<name>A0A845FER1_9BACI</name>
<accession>A0A845FER1</accession>
<dbReference type="RefSeq" id="WP_160915343.1">
    <property type="nucleotide sequence ID" value="NZ_WMFA01000006.1"/>
</dbReference>
<protein>
    <recommendedName>
        <fullName evidence="4">Permease</fullName>
    </recommendedName>
</protein>
<comment type="caution">
    <text evidence="2">The sequence shown here is derived from an EMBL/GenBank/DDBJ whole genome shotgun (WGS) entry which is preliminary data.</text>
</comment>
<keyword evidence="1" id="KW-0812">Transmembrane</keyword>
<evidence type="ECO:0000313" key="2">
    <source>
        <dbReference type="EMBL" id="MYL72116.1"/>
    </source>
</evidence>
<reference evidence="2 3" key="1">
    <citation type="submission" date="2019-11" db="EMBL/GenBank/DDBJ databases">
        <title>Genome sequences of 17 halophilic strains isolated from different environments.</title>
        <authorList>
            <person name="Furrow R.E."/>
        </authorList>
    </citation>
    <scope>NUCLEOTIDE SEQUENCE [LARGE SCALE GENOMIC DNA]</scope>
    <source>
        <strain evidence="2 3">SL-4</strain>
    </source>
</reference>
<evidence type="ECO:0000256" key="1">
    <source>
        <dbReference type="SAM" id="Phobius"/>
    </source>
</evidence>
<dbReference type="Proteomes" id="UP000450457">
    <property type="component" value="Unassembled WGS sequence"/>
</dbReference>
<dbReference type="EMBL" id="WMFA01000006">
    <property type="protein sequence ID" value="MYL72116.1"/>
    <property type="molecule type" value="Genomic_DNA"/>
</dbReference>
<feature type="transmembrane region" description="Helical" evidence="1">
    <location>
        <begin position="84"/>
        <end position="107"/>
    </location>
</feature>
<gene>
    <name evidence="2" type="ORF">GLW00_14735</name>
</gene>